<proteinExistence type="inferred from homology"/>
<dbReference type="GO" id="GO:0009279">
    <property type="term" value="C:cell outer membrane"/>
    <property type="evidence" value="ECO:0007669"/>
    <property type="project" value="UniProtKB-SubCell"/>
</dbReference>
<evidence type="ECO:0000256" key="5">
    <source>
        <dbReference type="ARBA" id="ARBA00023237"/>
    </source>
</evidence>
<dbReference type="InterPro" id="IPR012944">
    <property type="entry name" value="SusD_RagB_dom"/>
</dbReference>
<evidence type="ECO:0000256" key="3">
    <source>
        <dbReference type="ARBA" id="ARBA00022729"/>
    </source>
</evidence>
<dbReference type="RefSeq" id="WP_130058570.1">
    <property type="nucleotide sequence ID" value="NZ_JADNPJ010000016.1"/>
</dbReference>
<organism evidence="8 9">
    <name type="scientific">Bacteroides salyersiae</name>
    <dbReference type="NCBI Taxonomy" id="291644"/>
    <lineage>
        <taxon>Bacteria</taxon>
        <taxon>Pseudomonadati</taxon>
        <taxon>Bacteroidota</taxon>
        <taxon>Bacteroidia</taxon>
        <taxon>Bacteroidales</taxon>
        <taxon>Bacteroidaceae</taxon>
        <taxon>Bacteroides</taxon>
    </lineage>
</organism>
<dbReference type="Gene3D" id="1.25.40.390">
    <property type="match status" value="1"/>
</dbReference>
<comment type="similarity">
    <text evidence="2">Belongs to the SusD family.</text>
</comment>
<accession>A0A7J4XMX1</accession>
<comment type="caution">
    <text evidence="8">The sequence shown here is derived from an EMBL/GenBank/DDBJ whole genome shotgun (WGS) entry which is preliminary data.</text>
</comment>
<feature type="domain" description="RagB/SusD" evidence="6">
    <location>
        <begin position="367"/>
        <end position="663"/>
    </location>
</feature>
<dbReference type="Pfam" id="PF14322">
    <property type="entry name" value="SusD-like_3"/>
    <property type="match status" value="1"/>
</dbReference>
<protein>
    <submittedName>
        <fullName evidence="8">RagB/SusD family nutrient uptake outer membrane protein</fullName>
    </submittedName>
</protein>
<dbReference type="EMBL" id="VWMK01000002">
    <property type="protein sequence ID" value="KAA3769344.1"/>
    <property type="molecule type" value="Genomic_DNA"/>
</dbReference>
<dbReference type="Pfam" id="PF07980">
    <property type="entry name" value="SusD_RagB"/>
    <property type="match status" value="1"/>
</dbReference>
<dbReference type="InterPro" id="IPR011990">
    <property type="entry name" value="TPR-like_helical_dom_sf"/>
</dbReference>
<dbReference type="AlphaFoldDB" id="A0A7J4XMX1"/>
<dbReference type="InterPro" id="IPR033985">
    <property type="entry name" value="SusD-like_N"/>
</dbReference>
<evidence type="ECO:0000259" key="7">
    <source>
        <dbReference type="Pfam" id="PF14322"/>
    </source>
</evidence>
<sequence>MKETKAMKYNLKNKLRNLACVSLLTGGMWGLSACSDYLDVVPDNVGTIEHSFSNRNEAEKYLFTCYSYIPEYHSERANVGLMGGDELATFYPIQSGDDYATWRIGLGYQNVNDPYMNYWDGGNGAAHSLYEGLRDCNTFLTYVSDLNYVGDLAPSMRKRWLAEVKFLKAYYHYLLLRMYGPIVIINENLPISSTPEEVRLKRAPVDKVVAFISDLLDEAKTDLPVKIDDQATELGRITRPAALMLKAKLLVMAASPLFNGNPDYADFTNKDGEHLFSQEYSVQKWIDAQEACEEAIEMCEQGEGGVSPEIVLHETHTNMLFSDRLKRELSLRECVTEKWNDELIWGLSGRPVSGLQQSCMSRVGKYPSNMHGASEKINPTMYVTELYYTKNGIPLDEDKEWEYANRLKVKKNTSNTANEFYLIPDYETVTANFDREPRYYANIGFDGGLWYQSNCVSGNSSDIWQLKGRAGQAQGILGAYGYSKTGYWAKKLVNLGFVNTESGWNSEQYPWPEFRLADLYLLYAEAVNEASDSEVARTLAISYVDKIRERAGLSGVKESWEEHSRKPNKFRTQLGLREIIQRERTIELMFEGQRFWDVRRWKIADKEYNKTLMAWNPRGKTVDTYYQLTTMYTQQFVAPRDYFWPIKEKSLVINPNLVQNPGWQ</sequence>
<evidence type="ECO:0000256" key="2">
    <source>
        <dbReference type="ARBA" id="ARBA00006275"/>
    </source>
</evidence>
<evidence type="ECO:0000313" key="8">
    <source>
        <dbReference type="EMBL" id="KAA3769344.1"/>
    </source>
</evidence>
<gene>
    <name evidence="8" type="ORF">F3F73_02670</name>
</gene>
<keyword evidence="4" id="KW-0472">Membrane</keyword>
<evidence type="ECO:0000256" key="4">
    <source>
        <dbReference type="ARBA" id="ARBA00023136"/>
    </source>
</evidence>
<reference evidence="8 9" key="1">
    <citation type="journal article" date="2019" name="Nat. Med.">
        <title>A library of human gut bacterial isolates paired with longitudinal multiomics data enables mechanistic microbiome research.</title>
        <authorList>
            <person name="Poyet M."/>
            <person name="Groussin M."/>
            <person name="Gibbons S.M."/>
            <person name="Avila-Pacheco J."/>
            <person name="Jiang X."/>
            <person name="Kearney S.M."/>
            <person name="Perrotta A.R."/>
            <person name="Berdy B."/>
            <person name="Zhao S."/>
            <person name="Lieberman T.D."/>
            <person name="Swanson P.K."/>
            <person name="Smith M."/>
            <person name="Roesemann S."/>
            <person name="Alexander J.E."/>
            <person name="Rich S.A."/>
            <person name="Livny J."/>
            <person name="Vlamakis H."/>
            <person name="Clish C."/>
            <person name="Bullock K."/>
            <person name="Deik A."/>
            <person name="Scott J."/>
            <person name="Pierce K.A."/>
            <person name="Xavier R.J."/>
            <person name="Alm E.J."/>
        </authorList>
    </citation>
    <scope>NUCLEOTIDE SEQUENCE [LARGE SCALE GENOMIC DNA]</scope>
    <source>
        <strain evidence="8 9">BIOML-A10</strain>
    </source>
</reference>
<evidence type="ECO:0000256" key="1">
    <source>
        <dbReference type="ARBA" id="ARBA00004442"/>
    </source>
</evidence>
<dbReference type="SUPFAM" id="SSF48452">
    <property type="entry name" value="TPR-like"/>
    <property type="match status" value="1"/>
</dbReference>
<comment type="subcellular location">
    <subcellularLocation>
        <location evidence="1">Cell outer membrane</location>
    </subcellularLocation>
</comment>
<name>A0A7J4XMX1_9BACE</name>
<evidence type="ECO:0000313" key="9">
    <source>
        <dbReference type="Proteomes" id="UP000422221"/>
    </source>
</evidence>
<feature type="domain" description="SusD-like N-terminal" evidence="7">
    <location>
        <begin position="103"/>
        <end position="247"/>
    </location>
</feature>
<keyword evidence="3" id="KW-0732">Signal</keyword>
<keyword evidence="5" id="KW-0998">Cell outer membrane</keyword>
<dbReference type="PROSITE" id="PS51257">
    <property type="entry name" value="PROKAR_LIPOPROTEIN"/>
    <property type="match status" value="1"/>
</dbReference>
<dbReference type="Proteomes" id="UP000422221">
    <property type="component" value="Unassembled WGS sequence"/>
</dbReference>
<evidence type="ECO:0000259" key="6">
    <source>
        <dbReference type="Pfam" id="PF07980"/>
    </source>
</evidence>